<dbReference type="EMBL" id="JAQNDI010000004">
    <property type="protein sequence ID" value="MDC0692648.1"/>
    <property type="molecule type" value="Genomic_DNA"/>
</dbReference>
<dbReference type="SUPFAM" id="SSF52266">
    <property type="entry name" value="SGNH hydrolase"/>
    <property type="match status" value="1"/>
</dbReference>
<organism evidence="1 2">
    <name type="scientific">Klebsiella pasteurii</name>
    <dbReference type="NCBI Taxonomy" id="2587529"/>
    <lineage>
        <taxon>Bacteria</taxon>
        <taxon>Pseudomonadati</taxon>
        <taxon>Pseudomonadota</taxon>
        <taxon>Gammaproteobacteria</taxon>
        <taxon>Enterobacterales</taxon>
        <taxon>Enterobacteriaceae</taxon>
        <taxon>Klebsiella/Raoultella group</taxon>
        <taxon>Klebsiella</taxon>
    </lineage>
</organism>
<comment type="caution">
    <text evidence="1">The sequence shown here is derived from an EMBL/GenBank/DDBJ whole genome shotgun (WGS) entry which is preliminary data.</text>
</comment>
<dbReference type="RefSeq" id="WP_272027052.1">
    <property type="nucleotide sequence ID" value="NZ_JAQNDH010000002.1"/>
</dbReference>
<name>A0ABT5CNM1_9ENTR</name>
<gene>
    <name evidence="1" type="ORF">PIK62_08320</name>
</gene>
<dbReference type="Proteomes" id="UP001221816">
    <property type="component" value="Unassembled WGS sequence"/>
</dbReference>
<evidence type="ECO:0008006" key="3">
    <source>
        <dbReference type="Google" id="ProtNLM"/>
    </source>
</evidence>
<dbReference type="Gene3D" id="3.40.50.1110">
    <property type="entry name" value="SGNH hydrolase"/>
    <property type="match status" value="1"/>
</dbReference>
<sequence>MADELNPPLGTTTPEIFMDNVKRADELVNGPAGTVNDRGGEPLDTWRQMMAKNDEIRQNLVPLSKQYMTLEAAQADIATIPEGSTTYVRSSDDAHLAIEYMNVGGTLVATGRKMPSAMPTGYQSATAVSSSAANTIAITIPGLLGDGSLIYFSSPIMNTGAVNVTVTDAKGNSVVRAIQKQNNAALVGNELLLNQPVLMEFRTGTANNFVLVASGPVAAELNARLLSLELNSLTIVSSVAASADAYTGTTANTTSSQVLVTGRAFVFTPSASNTTRTPTLSLNGWTARTIKQAGGTALAVGDLVSGNPCFLMYNAASSDFRLLTYPGDRARILNAHVKGTVTSDATSPNAISLTIPGLLGDGTQITFEPVVANTGVTTLVITDLYGNSVTRNLLKGANTALTGGELQAAKPVTVQYRSSPVNNFKLLLSGDPTTDILNLKSSVTTLQGAITDPYTKLSKKLIGDGTQANTAPFGKISFSNGVRTVTKRRIIITTPGSSIGRGAGSTGGGVVGAPFSPSALFIEAMKSHLAGYGEFEFIDDNQSIGGQAIHQFAAQLQNSPYFTSSNPDDWPDIVLIVGGMNDATPTGNFNRGRTYPLQQAVLENLIDQCTAKGAVVIVCTTPHHNVESATVKNITLGDLNVLWPVRTFNVPTGFTFDSASKTISSTAFAYDTGNAATSWGGQILRPGHILRVSGVNAGDYTISAISEDRQTITVAENIPVSGLINTIIQHINLDSIIEEVLDPPPSKSFVEADWSGSGIKVVGDARFGLYNSMVRAVARGKSAFVLEAEIPSFRLGVEVHGWSALFNSPNYNHPNDLGYTVSYKAGADAAAFSLCKLIYGEKYYLPS</sequence>
<evidence type="ECO:0000313" key="2">
    <source>
        <dbReference type="Proteomes" id="UP001221816"/>
    </source>
</evidence>
<proteinExistence type="predicted"/>
<keyword evidence="2" id="KW-1185">Reference proteome</keyword>
<evidence type="ECO:0000313" key="1">
    <source>
        <dbReference type="EMBL" id="MDC0692648.1"/>
    </source>
</evidence>
<accession>A0ABT5CNM1</accession>
<protein>
    <recommendedName>
        <fullName evidence="3">Flagellar biosynthesis, cell-distal portion of basal-body rod</fullName>
    </recommendedName>
</protein>
<dbReference type="InterPro" id="IPR036514">
    <property type="entry name" value="SGNH_hydro_sf"/>
</dbReference>
<reference evidence="1 2" key="1">
    <citation type="submission" date="2023-01" db="EMBL/GenBank/DDBJ databases">
        <authorList>
            <person name="Dale J."/>
        </authorList>
    </citation>
    <scope>NUCLEOTIDE SEQUENCE [LARGE SCALE GENOMIC DNA]</scope>
    <source>
        <strain evidence="1 2">2022EL-01098</strain>
    </source>
</reference>